<comment type="caution">
    <text evidence="1">The sequence shown here is derived from an EMBL/GenBank/DDBJ whole genome shotgun (WGS) entry which is preliminary data.</text>
</comment>
<name>A0AAV3UGF7_9EURY</name>
<protein>
    <submittedName>
        <fullName evidence="1">Uncharacterized protein</fullName>
    </submittedName>
</protein>
<dbReference type="Proteomes" id="UP001501729">
    <property type="component" value="Unassembled WGS sequence"/>
</dbReference>
<dbReference type="RefSeq" id="WP_227778336.1">
    <property type="nucleotide sequence ID" value="NZ_BAABKX010000006.1"/>
</dbReference>
<keyword evidence="2" id="KW-1185">Reference proteome</keyword>
<evidence type="ECO:0000313" key="1">
    <source>
        <dbReference type="EMBL" id="GAA5049605.1"/>
    </source>
</evidence>
<sequence>MHDVFERIVERAFTAAAQEFGNFTVEGQASIPNVVEGPHAVSMRLDVLVTRSDGAPVW</sequence>
<evidence type="ECO:0000313" key="2">
    <source>
        <dbReference type="Proteomes" id="UP001501729"/>
    </source>
</evidence>
<dbReference type="EMBL" id="BAABKX010000006">
    <property type="protein sequence ID" value="GAA5049605.1"/>
    <property type="molecule type" value="Genomic_DNA"/>
</dbReference>
<reference evidence="1 2" key="1">
    <citation type="journal article" date="2019" name="Int. J. Syst. Evol. Microbiol.">
        <title>The Global Catalogue of Microorganisms (GCM) 10K type strain sequencing project: providing services to taxonomists for standard genome sequencing and annotation.</title>
        <authorList>
            <consortium name="The Broad Institute Genomics Platform"/>
            <consortium name="The Broad Institute Genome Sequencing Center for Infectious Disease"/>
            <person name="Wu L."/>
            <person name="Ma J."/>
        </authorList>
    </citation>
    <scope>NUCLEOTIDE SEQUENCE [LARGE SCALE GENOMIC DNA]</scope>
    <source>
        <strain evidence="1 2">JCM 17504</strain>
    </source>
</reference>
<dbReference type="GeneID" id="68616631"/>
<accession>A0AAV3UGF7</accession>
<gene>
    <name evidence="1" type="ORF">GCM10025751_22600</name>
</gene>
<dbReference type="AlphaFoldDB" id="A0AAV3UGF7"/>
<proteinExistence type="predicted"/>
<organism evidence="1 2">
    <name type="scientific">Haladaptatus pallidirubidus</name>
    <dbReference type="NCBI Taxonomy" id="1008152"/>
    <lineage>
        <taxon>Archaea</taxon>
        <taxon>Methanobacteriati</taxon>
        <taxon>Methanobacteriota</taxon>
        <taxon>Stenosarchaea group</taxon>
        <taxon>Halobacteria</taxon>
        <taxon>Halobacteriales</taxon>
        <taxon>Haladaptataceae</taxon>
        <taxon>Haladaptatus</taxon>
    </lineage>
</organism>